<dbReference type="AlphaFoldDB" id="A0A818VKN5"/>
<dbReference type="EMBL" id="CAJNYV010004929">
    <property type="protein sequence ID" value="CAF3709077.1"/>
    <property type="molecule type" value="Genomic_DNA"/>
</dbReference>
<gene>
    <name evidence="1" type="ORF">KIK155_LOCUS27197</name>
</gene>
<accession>A0A818VKN5</accession>
<proteinExistence type="predicted"/>
<reference evidence="1" key="1">
    <citation type="submission" date="2021-02" db="EMBL/GenBank/DDBJ databases">
        <authorList>
            <person name="Nowell W R."/>
        </authorList>
    </citation>
    <scope>NUCLEOTIDE SEQUENCE</scope>
</reference>
<dbReference type="Proteomes" id="UP000663865">
    <property type="component" value="Unassembled WGS sequence"/>
</dbReference>
<evidence type="ECO:0000313" key="2">
    <source>
        <dbReference type="Proteomes" id="UP000663865"/>
    </source>
</evidence>
<protein>
    <submittedName>
        <fullName evidence="1">Uncharacterized protein</fullName>
    </submittedName>
</protein>
<evidence type="ECO:0000313" key="1">
    <source>
        <dbReference type="EMBL" id="CAF3709077.1"/>
    </source>
</evidence>
<comment type="caution">
    <text evidence="1">The sequence shown here is derived from an EMBL/GenBank/DDBJ whole genome shotgun (WGS) entry which is preliminary data.</text>
</comment>
<organism evidence="1 2">
    <name type="scientific">Rotaria socialis</name>
    <dbReference type="NCBI Taxonomy" id="392032"/>
    <lineage>
        <taxon>Eukaryota</taxon>
        <taxon>Metazoa</taxon>
        <taxon>Spiralia</taxon>
        <taxon>Gnathifera</taxon>
        <taxon>Rotifera</taxon>
        <taxon>Eurotatoria</taxon>
        <taxon>Bdelloidea</taxon>
        <taxon>Philodinida</taxon>
        <taxon>Philodinidae</taxon>
        <taxon>Rotaria</taxon>
    </lineage>
</organism>
<sequence length="103" mass="12027">MAKQIQSLTVMNVKLEETERVEMATLLKTKNNSTVEVLSELIEDPLTNENDKAKYICKRIYINYEKKNWINAIEDISKYQQITKSKKLELLKMNCCNAVINLE</sequence>
<name>A0A818VKN5_9BILA</name>